<gene>
    <name evidence="2" type="ORF">LWI28_011861</name>
</gene>
<evidence type="ECO:0000256" key="1">
    <source>
        <dbReference type="SAM" id="MobiDB-lite"/>
    </source>
</evidence>
<name>A0AAD5P1U5_ACENE</name>
<protein>
    <submittedName>
        <fullName evidence="2">Uncharacterized protein</fullName>
    </submittedName>
</protein>
<evidence type="ECO:0000313" key="2">
    <source>
        <dbReference type="EMBL" id="KAI9195118.1"/>
    </source>
</evidence>
<keyword evidence="3" id="KW-1185">Reference proteome</keyword>
<dbReference type="EMBL" id="JAJSOW010000003">
    <property type="protein sequence ID" value="KAI9195118.1"/>
    <property type="molecule type" value="Genomic_DNA"/>
</dbReference>
<comment type="caution">
    <text evidence="2">The sequence shown here is derived from an EMBL/GenBank/DDBJ whole genome shotgun (WGS) entry which is preliminary data.</text>
</comment>
<accession>A0AAD5P1U5</accession>
<organism evidence="2 3">
    <name type="scientific">Acer negundo</name>
    <name type="common">Box elder</name>
    <dbReference type="NCBI Taxonomy" id="4023"/>
    <lineage>
        <taxon>Eukaryota</taxon>
        <taxon>Viridiplantae</taxon>
        <taxon>Streptophyta</taxon>
        <taxon>Embryophyta</taxon>
        <taxon>Tracheophyta</taxon>
        <taxon>Spermatophyta</taxon>
        <taxon>Magnoliopsida</taxon>
        <taxon>eudicotyledons</taxon>
        <taxon>Gunneridae</taxon>
        <taxon>Pentapetalae</taxon>
        <taxon>rosids</taxon>
        <taxon>malvids</taxon>
        <taxon>Sapindales</taxon>
        <taxon>Sapindaceae</taxon>
        <taxon>Hippocastanoideae</taxon>
        <taxon>Acereae</taxon>
        <taxon>Acer</taxon>
    </lineage>
</organism>
<dbReference type="AlphaFoldDB" id="A0AAD5P1U5"/>
<proteinExistence type="predicted"/>
<dbReference type="Proteomes" id="UP001064489">
    <property type="component" value="Chromosome 1"/>
</dbReference>
<feature type="compositionally biased region" description="Acidic residues" evidence="1">
    <location>
        <begin position="25"/>
        <end position="42"/>
    </location>
</feature>
<evidence type="ECO:0000313" key="3">
    <source>
        <dbReference type="Proteomes" id="UP001064489"/>
    </source>
</evidence>
<feature type="region of interest" description="Disordered" evidence="1">
    <location>
        <begin position="1"/>
        <end position="57"/>
    </location>
</feature>
<reference evidence="2" key="1">
    <citation type="journal article" date="2022" name="Plant J.">
        <title>Strategies of tolerance reflected in two North American maple genomes.</title>
        <authorList>
            <person name="McEvoy S.L."/>
            <person name="Sezen U.U."/>
            <person name="Trouern-Trend A."/>
            <person name="McMahon S.M."/>
            <person name="Schaberg P.G."/>
            <person name="Yang J."/>
            <person name="Wegrzyn J.L."/>
            <person name="Swenson N.G."/>
        </authorList>
    </citation>
    <scope>NUCLEOTIDE SEQUENCE</scope>
    <source>
        <strain evidence="2">91603</strain>
    </source>
</reference>
<sequence length="142" mass="15784">MQAKKVKAAKNVPAVAPKKKVESSDSSESDEETDDSSDEDEIMVLNPPPQLISHPDHQDHQLLEKLSLTSWEPQTPPVEESLDSHFLCLKVSVSASRIRQRQVTNGVEDIVIEPNWGGTATKMDDQRRDGVEMRAGEEIVLV</sequence>
<reference evidence="2" key="2">
    <citation type="submission" date="2023-02" db="EMBL/GenBank/DDBJ databases">
        <authorList>
            <person name="Swenson N.G."/>
            <person name="Wegrzyn J.L."/>
            <person name="Mcevoy S.L."/>
        </authorList>
    </citation>
    <scope>NUCLEOTIDE SEQUENCE</scope>
    <source>
        <strain evidence="2">91603</strain>
        <tissue evidence="2">Leaf</tissue>
    </source>
</reference>